<dbReference type="EMBL" id="FUKI01000119">
    <property type="protein sequence ID" value="SJM93453.1"/>
    <property type="molecule type" value="Genomic_DNA"/>
</dbReference>
<dbReference type="PROSITE" id="PS51257">
    <property type="entry name" value="PROKAR_LIPOPROTEIN"/>
    <property type="match status" value="1"/>
</dbReference>
<reference evidence="3" key="1">
    <citation type="submission" date="2017-02" db="EMBL/GenBank/DDBJ databases">
        <authorList>
            <person name="Daims H."/>
        </authorList>
    </citation>
    <scope>NUCLEOTIDE SEQUENCE [LARGE SCALE GENOMIC DNA]</scope>
</reference>
<sequence length="140" mass="15849">MPKKIQAQLTLAIVPSQRLKYGLVVVHILAVIACLINALPLVVKTGLALAVAGYYLFISKRLAHECWTIRHSDFFGWQILVNGQFEAIQILDSTVLTPFAIFLHFRYNSAKKGYLALFNDALTNDDFRQCVVRLKITRTK</sequence>
<dbReference type="OrthoDB" id="5570379at2"/>
<evidence type="ECO:0000256" key="1">
    <source>
        <dbReference type="SAM" id="Phobius"/>
    </source>
</evidence>
<evidence type="ECO:0000313" key="2">
    <source>
        <dbReference type="EMBL" id="SJM93453.1"/>
    </source>
</evidence>
<gene>
    <name evidence="2" type="ORF">CRENPOLYSF1_430113</name>
</gene>
<protein>
    <recommendedName>
        <fullName evidence="4">Toxin CptA</fullName>
    </recommendedName>
</protein>
<dbReference type="AlphaFoldDB" id="A0A1R4HB51"/>
<organism evidence="2 3">
    <name type="scientific">Crenothrix polyspora</name>
    <dbReference type="NCBI Taxonomy" id="360316"/>
    <lineage>
        <taxon>Bacteria</taxon>
        <taxon>Pseudomonadati</taxon>
        <taxon>Pseudomonadota</taxon>
        <taxon>Gammaproteobacteria</taxon>
        <taxon>Methylococcales</taxon>
        <taxon>Crenotrichaceae</taxon>
        <taxon>Crenothrix</taxon>
    </lineage>
</organism>
<dbReference type="RefSeq" id="WP_087143845.1">
    <property type="nucleotide sequence ID" value="NZ_FUKI01000119.1"/>
</dbReference>
<dbReference type="Pfam" id="PF07254">
    <property type="entry name" value="Cpta_toxin"/>
    <property type="match status" value="1"/>
</dbReference>
<dbReference type="InterPro" id="IPR009883">
    <property type="entry name" value="YgfX"/>
</dbReference>
<dbReference type="Proteomes" id="UP000195667">
    <property type="component" value="Unassembled WGS sequence"/>
</dbReference>
<keyword evidence="1" id="KW-1133">Transmembrane helix</keyword>
<evidence type="ECO:0000313" key="3">
    <source>
        <dbReference type="Proteomes" id="UP000195667"/>
    </source>
</evidence>
<accession>A0A1R4HB51</accession>
<name>A0A1R4HB51_9GAMM</name>
<keyword evidence="1" id="KW-0812">Transmembrane</keyword>
<keyword evidence="3" id="KW-1185">Reference proteome</keyword>
<feature type="transmembrane region" description="Helical" evidence="1">
    <location>
        <begin position="21"/>
        <end position="39"/>
    </location>
</feature>
<evidence type="ECO:0008006" key="4">
    <source>
        <dbReference type="Google" id="ProtNLM"/>
    </source>
</evidence>
<keyword evidence="1" id="KW-0472">Membrane</keyword>
<proteinExistence type="predicted"/>